<dbReference type="CDD" id="cd07067">
    <property type="entry name" value="HP_PGM_like"/>
    <property type="match status" value="1"/>
</dbReference>
<dbReference type="Proteomes" id="UP000547674">
    <property type="component" value="Unassembled WGS sequence"/>
</dbReference>
<reference evidence="7 8" key="1">
    <citation type="submission" date="2020-03" db="EMBL/GenBank/DDBJ databases">
        <title>Metabolic flexibility allows generalist bacteria to become dominant in a frequently disturbed ecosystem.</title>
        <authorList>
            <person name="Chen Y.-J."/>
            <person name="Leung P.M."/>
            <person name="Bay S.K."/>
            <person name="Hugenholtz P."/>
            <person name="Kessler A.J."/>
            <person name="Shelley G."/>
            <person name="Waite D.W."/>
            <person name="Cook P.L."/>
            <person name="Greening C."/>
        </authorList>
    </citation>
    <scope>NUCLEOTIDE SEQUENCE [LARGE SCALE GENOMIC DNA]</scope>
    <source>
        <strain evidence="7">SS_bin_28</strain>
    </source>
</reference>
<evidence type="ECO:0000256" key="5">
    <source>
        <dbReference type="PIRSR" id="PIRSR613078-2"/>
    </source>
</evidence>
<dbReference type="PANTHER" id="PTHR11931">
    <property type="entry name" value="PHOSPHOGLYCERATE MUTASE"/>
    <property type="match status" value="1"/>
</dbReference>
<feature type="binding site" evidence="5">
    <location>
        <begin position="118"/>
        <end position="119"/>
    </location>
    <ligand>
        <name>substrate</name>
    </ligand>
</feature>
<feature type="binding site" evidence="5">
    <location>
        <begin position="46"/>
        <end position="49"/>
    </location>
    <ligand>
        <name>substrate</name>
    </ligand>
</feature>
<evidence type="ECO:0000256" key="2">
    <source>
        <dbReference type="ARBA" id="ARBA00012028"/>
    </source>
</evidence>
<dbReference type="GO" id="GO:0006096">
    <property type="term" value="P:glycolytic process"/>
    <property type="evidence" value="ECO:0007669"/>
    <property type="project" value="UniProtKB-KW"/>
</dbReference>
<dbReference type="InterPro" id="IPR029033">
    <property type="entry name" value="His_PPase_superfam"/>
</dbReference>
<keyword evidence="3" id="KW-0324">Glycolysis</keyword>
<feature type="binding site" evidence="5">
    <location>
        <position position="19"/>
    </location>
    <ligand>
        <name>substrate</name>
    </ligand>
</feature>
<dbReference type="NCBIfam" id="TIGR01258">
    <property type="entry name" value="pgm_1"/>
    <property type="match status" value="2"/>
</dbReference>
<name>A0A7Y2H305_UNCEI</name>
<feature type="binding site" evidence="5">
    <location>
        <begin position="73"/>
        <end position="74"/>
    </location>
    <ligand>
        <name>substrate</name>
    </ligand>
</feature>
<dbReference type="Gene3D" id="3.40.50.1240">
    <property type="entry name" value="Phosphoglycerate mutase-like"/>
    <property type="match status" value="1"/>
</dbReference>
<dbReference type="SUPFAM" id="SSF53254">
    <property type="entry name" value="Phosphoglycerate mutase-like"/>
    <property type="match status" value="1"/>
</dbReference>
<dbReference type="InterPro" id="IPR005952">
    <property type="entry name" value="Phosphogly_mut1"/>
</dbReference>
<feature type="site" description="Transition state stabilizer" evidence="6">
    <location>
        <position position="117"/>
    </location>
</feature>
<sequence>GELLKGYTFDGYYTSALQRAQRTLDLVLDSMGITDLTIVRNKALNERHYGDLQGKNKAETAKEFGEEQVHIWRRSYDVPPPGNGESLKDTAARTLPYFREHILPALKAGKNILVVAHGNSLRSIVMEIEQLTKEEVLQLNLGTGVPYVYEVDESGAITNKKTLGADED</sequence>
<keyword evidence="4 7" id="KW-0413">Isomerase</keyword>
<protein>
    <recommendedName>
        <fullName evidence="2">phosphoglycerate mutase (2,3-diphosphoglycerate-dependent)</fullName>
        <ecNumber evidence="2">5.4.2.11</ecNumber>
    </recommendedName>
</protein>
<evidence type="ECO:0000313" key="7">
    <source>
        <dbReference type="EMBL" id="NNF07565.1"/>
    </source>
</evidence>
<accession>A0A7Y2H305</accession>
<gene>
    <name evidence="7" type="ORF">HKN21_12455</name>
</gene>
<comment type="caution">
    <text evidence="7">The sequence shown here is derived from an EMBL/GenBank/DDBJ whole genome shotgun (WGS) entry which is preliminary data.</text>
</comment>
<dbReference type="EMBL" id="JABDJR010000499">
    <property type="protein sequence ID" value="NNF07565.1"/>
    <property type="molecule type" value="Genomic_DNA"/>
</dbReference>
<proteinExistence type="inferred from homology"/>
<feature type="non-terminal residue" evidence="7">
    <location>
        <position position="1"/>
    </location>
</feature>
<evidence type="ECO:0000256" key="6">
    <source>
        <dbReference type="PIRSR" id="PIRSR613078-3"/>
    </source>
</evidence>
<dbReference type="InterPro" id="IPR013078">
    <property type="entry name" value="His_Pase_superF_clade-1"/>
</dbReference>
<dbReference type="Pfam" id="PF00300">
    <property type="entry name" value="His_Phos_1"/>
    <property type="match status" value="1"/>
</dbReference>
<dbReference type="EC" id="5.4.2.11" evidence="2"/>
<evidence type="ECO:0000256" key="1">
    <source>
        <dbReference type="ARBA" id="ARBA00006717"/>
    </source>
</evidence>
<evidence type="ECO:0000256" key="4">
    <source>
        <dbReference type="ARBA" id="ARBA00023235"/>
    </source>
</evidence>
<comment type="similarity">
    <text evidence="1">Belongs to the phosphoglycerate mutase family. BPG-dependent PGAM subfamily.</text>
</comment>
<feature type="binding site" evidence="5">
    <location>
        <position position="57"/>
    </location>
    <ligand>
        <name>substrate</name>
    </ligand>
</feature>
<evidence type="ECO:0000313" key="8">
    <source>
        <dbReference type="Proteomes" id="UP000547674"/>
    </source>
</evidence>
<organism evidence="7 8">
    <name type="scientific">Eiseniibacteriota bacterium</name>
    <dbReference type="NCBI Taxonomy" id="2212470"/>
    <lineage>
        <taxon>Bacteria</taxon>
        <taxon>Candidatus Eiseniibacteriota</taxon>
    </lineage>
</organism>
<evidence type="ECO:0000256" key="3">
    <source>
        <dbReference type="ARBA" id="ARBA00023152"/>
    </source>
</evidence>
<dbReference type="AlphaFoldDB" id="A0A7Y2H305"/>
<dbReference type="GO" id="GO:0004619">
    <property type="term" value="F:phosphoglycerate mutase activity"/>
    <property type="evidence" value="ECO:0007669"/>
    <property type="project" value="UniProtKB-EC"/>
</dbReference>